<feature type="compositionally biased region" description="Low complexity" evidence="3">
    <location>
        <begin position="832"/>
        <end position="841"/>
    </location>
</feature>
<keyword evidence="1" id="KW-0326">Glycosidase</keyword>
<name>A0ABU1HV56_9MICO</name>
<keyword evidence="6" id="KW-1185">Reference proteome</keyword>
<protein>
    <recommendedName>
        <fullName evidence="4">Fibronectin type-III domain-containing protein</fullName>
    </recommendedName>
</protein>
<accession>A0ABU1HV56</accession>
<dbReference type="EMBL" id="JAVIZQ010000001">
    <property type="protein sequence ID" value="MDR6143935.1"/>
    <property type="molecule type" value="Genomic_DNA"/>
</dbReference>
<evidence type="ECO:0000256" key="1">
    <source>
        <dbReference type="ARBA" id="ARBA00023295"/>
    </source>
</evidence>
<keyword evidence="2" id="KW-0119">Carbohydrate metabolism</keyword>
<evidence type="ECO:0000313" key="5">
    <source>
        <dbReference type="EMBL" id="MDR6143935.1"/>
    </source>
</evidence>
<reference evidence="5 6" key="1">
    <citation type="submission" date="2023-08" db="EMBL/GenBank/DDBJ databases">
        <title>Functional and genomic diversity of the sorghum phyllosphere microbiome.</title>
        <authorList>
            <person name="Shade A."/>
        </authorList>
    </citation>
    <scope>NUCLEOTIDE SEQUENCE [LARGE SCALE GENOMIC DNA]</scope>
    <source>
        <strain evidence="5 6">SORGH_AS_0445</strain>
    </source>
</reference>
<dbReference type="Proteomes" id="UP001249291">
    <property type="component" value="Unassembled WGS sequence"/>
</dbReference>
<proteinExistence type="predicted"/>
<feature type="region of interest" description="Disordered" evidence="3">
    <location>
        <begin position="819"/>
        <end position="841"/>
    </location>
</feature>
<comment type="caution">
    <text evidence="5">The sequence shown here is derived from an EMBL/GenBank/DDBJ whole genome shotgun (WGS) entry which is preliminary data.</text>
</comment>
<dbReference type="SUPFAM" id="SSF49265">
    <property type="entry name" value="Fibronectin type III"/>
    <property type="match status" value="1"/>
</dbReference>
<sequence>MSWPSGDASSLTLSLWGDQPGFTVQGDRIVGAAPEDGALVPFQLKGKGSGGRDVVAYGFLRIPAFDDMQVQLKPGTTPVVVDEDASVSFDAADYVDLIASDAVEVGSGQFSAQRAAASCSAEGSGDVTYRAGREAPWSDTCLVQVRLQGQERWSFIDVPISIRPAEPQLLLSSISHTIAPGTTETVDMYSNMAAWEGGREGDAGSLEYRIVYSGSAFIVTRTGSQLTIEARADARPGNTENVSVTVPQYGEPSASVRLVVGAAPPDAPRGATFTTQCIVTNPSCTIDVVDVAGEYDPFAGKPGSGLRLMSLGGGSRCDVASVSTSGSTSITATWPGGGQAPGGQCIIPFIVSDAQGRTGTGTLTLDLQGFPQAPASVTTVGFTRSTVVLDVPLGEAGRAHPGVTGVTILQDGSPANASCSPAGGVYRCTVSGLVNGAPHVFTAAAVNAVGTSAATSPHTSWAYAAPEVSNATATPVYRPDGTERGRGIVELAIAASDDSLSFRIEETGQVINRTGATTSAEIALSPGPQNITIVPISQFQPPTGDGGNEGGAFRTSVTAAGTVYFDPAGTTAKATSNTSIDVSGVAAQPNGSALGVDVVYLAWRSGDASCSADGNGRLRVSGAEAQSSSPALTGLAEYSTYNVKACASNGFGVSESNTAQVFTFTFVEGPKGDASYTVATKPAIEGNRYVYGLEAPPKMNARDGFAPQYYVYGSWKPGFELSADASPLPVSARSCHTALPEFCSDTVAITPRTAPTTVAVYFRDCVPANTNDLFSVSAAARGSYTSILTPKVVGGVAVIDARITWTGDFDRLEPITHRAPLCTQPEPDDPADPVVPIDPEG</sequence>
<evidence type="ECO:0000256" key="2">
    <source>
        <dbReference type="ARBA" id="ARBA00023326"/>
    </source>
</evidence>
<keyword evidence="2" id="KW-0624">Polysaccharide degradation</keyword>
<evidence type="ECO:0000256" key="3">
    <source>
        <dbReference type="SAM" id="MobiDB-lite"/>
    </source>
</evidence>
<evidence type="ECO:0000313" key="6">
    <source>
        <dbReference type="Proteomes" id="UP001249291"/>
    </source>
</evidence>
<evidence type="ECO:0000259" key="4">
    <source>
        <dbReference type="PROSITE" id="PS50853"/>
    </source>
</evidence>
<keyword evidence="1" id="KW-0378">Hydrolase</keyword>
<organism evidence="5 6">
    <name type="scientific">Microbacterium foliorum</name>
    <dbReference type="NCBI Taxonomy" id="104336"/>
    <lineage>
        <taxon>Bacteria</taxon>
        <taxon>Bacillati</taxon>
        <taxon>Actinomycetota</taxon>
        <taxon>Actinomycetes</taxon>
        <taxon>Micrococcales</taxon>
        <taxon>Microbacteriaceae</taxon>
        <taxon>Microbacterium</taxon>
    </lineage>
</organism>
<feature type="domain" description="Fibronectin type-III" evidence="4">
    <location>
        <begin position="370"/>
        <end position="467"/>
    </location>
</feature>
<dbReference type="InterPro" id="IPR003961">
    <property type="entry name" value="FN3_dom"/>
</dbReference>
<dbReference type="PROSITE" id="PS50853">
    <property type="entry name" value="FN3"/>
    <property type="match status" value="1"/>
</dbReference>
<gene>
    <name evidence="5" type="ORF">QE375_003489</name>
</gene>
<dbReference type="InterPro" id="IPR036116">
    <property type="entry name" value="FN3_sf"/>
</dbReference>